<proteinExistence type="predicted"/>
<name>W6JXS7_9MICO</name>
<keyword evidence="2" id="KW-1185">Reference proteome</keyword>
<dbReference type="EMBL" id="CAJA01000194">
    <property type="protein sequence ID" value="CCH73430.1"/>
    <property type="molecule type" value="Genomic_DNA"/>
</dbReference>
<dbReference type="Proteomes" id="UP000035763">
    <property type="component" value="Unassembled WGS sequence"/>
</dbReference>
<evidence type="ECO:0000313" key="1">
    <source>
        <dbReference type="EMBL" id="CCH73430.1"/>
    </source>
</evidence>
<comment type="caution">
    <text evidence="1">The sequence shown here is derived from an EMBL/GenBank/DDBJ whole genome shotgun (WGS) entry which is preliminary data.</text>
</comment>
<sequence>MSETSTIDKARNAFAALILATTVVTGGVTVYASETAQPTAASAAHQPSGS</sequence>
<organism evidence="1 2">
    <name type="scientific">Nostocoides australiense Ben110</name>
    <dbReference type="NCBI Taxonomy" id="1193182"/>
    <lineage>
        <taxon>Bacteria</taxon>
        <taxon>Bacillati</taxon>
        <taxon>Actinomycetota</taxon>
        <taxon>Actinomycetes</taxon>
        <taxon>Micrococcales</taxon>
        <taxon>Intrasporangiaceae</taxon>
        <taxon>Nostocoides</taxon>
    </lineage>
</organism>
<protein>
    <submittedName>
        <fullName evidence="1">Uncharacterized protein</fullName>
    </submittedName>
</protein>
<dbReference type="STRING" id="1193182.BN11_2730007"/>
<evidence type="ECO:0000313" key="2">
    <source>
        <dbReference type="Proteomes" id="UP000035763"/>
    </source>
</evidence>
<dbReference type="AlphaFoldDB" id="W6JXS7"/>
<gene>
    <name evidence="1" type="ORF">BN11_2730007</name>
</gene>
<accession>W6JXS7</accession>
<reference evidence="1 2" key="1">
    <citation type="journal article" date="2013" name="ISME J.">
        <title>A metabolic model for members of the genus Tetrasphaera involved in enhanced biological phosphorus removal.</title>
        <authorList>
            <person name="Kristiansen R."/>
            <person name="Nguyen H.T.T."/>
            <person name="Saunders A.M."/>
            <person name="Nielsen J.L."/>
            <person name="Wimmer R."/>
            <person name="Le V.Q."/>
            <person name="McIlroy S.J."/>
            <person name="Petrovski S."/>
            <person name="Seviour R.J."/>
            <person name="Calteau A."/>
            <person name="Nielsen K.L."/>
            <person name="Nielsen P.H."/>
        </authorList>
    </citation>
    <scope>NUCLEOTIDE SEQUENCE [LARGE SCALE GENOMIC DNA]</scope>
    <source>
        <strain evidence="1 2">Ben110</strain>
    </source>
</reference>
<dbReference type="RefSeq" id="WP_157044190.1">
    <property type="nucleotide sequence ID" value="NZ_HG764815.1"/>
</dbReference>